<dbReference type="Gene3D" id="3.40.50.1820">
    <property type="entry name" value="alpha/beta hydrolase"/>
    <property type="match status" value="1"/>
</dbReference>
<dbReference type="OrthoDB" id="8596489at2"/>
<accession>A0A2V4KK17</accession>
<dbReference type="InterPro" id="IPR029058">
    <property type="entry name" value="AB_hydrolase_fold"/>
</dbReference>
<dbReference type="Proteomes" id="UP000248146">
    <property type="component" value="Unassembled WGS sequence"/>
</dbReference>
<evidence type="ECO:0000313" key="1">
    <source>
        <dbReference type="EMBL" id="PYC22001.1"/>
    </source>
</evidence>
<evidence type="ECO:0000313" key="2">
    <source>
        <dbReference type="Proteomes" id="UP000248146"/>
    </source>
</evidence>
<comment type="caution">
    <text evidence="1">The sequence shown here is derived from an EMBL/GenBank/DDBJ whole genome shotgun (WGS) entry which is preliminary data.</text>
</comment>
<protein>
    <submittedName>
        <fullName evidence="1">Alpha/beta hydrolase</fullName>
    </submittedName>
</protein>
<organism evidence="1 2">
    <name type="scientific">Aquipseudomonas alcaligenes</name>
    <name type="common">Pseudomonas alcaligenes</name>
    <dbReference type="NCBI Taxonomy" id="43263"/>
    <lineage>
        <taxon>Bacteria</taxon>
        <taxon>Pseudomonadati</taxon>
        <taxon>Pseudomonadota</taxon>
        <taxon>Gammaproteobacteria</taxon>
        <taxon>Pseudomonadales</taxon>
        <taxon>Pseudomonadaceae</taxon>
        <taxon>Aquipseudomonas</taxon>
    </lineage>
</organism>
<dbReference type="EMBL" id="QJRX01000008">
    <property type="protein sequence ID" value="PYC22001.1"/>
    <property type="molecule type" value="Genomic_DNA"/>
</dbReference>
<dbReference type="AlphaFoldDB" id="A0A2V4KK17"/>
<proteinExistence type="predicted"/>
<dbReference type="SUPFAM" id="SSF53474">
    <property type="entry name" value="alpha/beta-Hydrolases"/>
    <property type="match status" value="2"/>
</dbReference>
<name>A0A2V4KK17_AQUAC</name>
<dbReference type="GO" id="GO:0016787">
    <property type="term" value="F:hydrolase activity"/>
    <property type="evidence" value="ECO:0007669"/>
    <property type="project" value="UniProtKB-KW"/>
</dbReference>
<sequence length="237" mass="26067">MSGAANQNNKVAGSHTLTPAADQTVKQVPVEVKKAVVFFIGGAADKESYYLQGPNNNVADARRKLDTDFEVQKQAGRYVSYHLGYSDVRGSFDIDEYVLKPITTKALPVYLVGHSLGGWNGAHLSQILVEKGYKVKALVTLDPVGEGMMVWMGSDIYLSKPTPKAEFWINVRADAKKPDSSDGVADFGERWIPQGANVSVVADIHHYDAGRMFSVMMPQGYSPYDYVKRSIQEYLGP</sequence>
<dbReference type="RefSeq" id="WP_110683516.1">
    <property type="nucleotide sequence ID" value="NZ_QJRX01000008.1"/>
</dbReference>
<reference evidence="1 2" key="1">
    <citation type="submission" date="2018-06" db="EMBL/GenBank/DDBJ databases">
        <title>Pseudomonas diversity within urban Lake Michigan freshwaters.</title>
        <authorList>
            <person name="Batrich M."/>
            <person name="Hatzopoulos T."/>
            <person name="Putonti C."/>
        </authorList>
    </citation>
    <scope>NUCLEOTIDE SEQUENCE [LARGE SCALE GENOMIC DNA]</scope>
    <source>
        <strain evidence="1 2">MB-090714</strain>
    </source>
</reference>
<keyword evidence="1" id="KW-0378">Hydrolase</keyword>
<gene>
    <name evidence="1" type="ORF">DMO17_16250</name>
</gene>